<dbReference type="AlphaFoldDB" id="A0A1D9PCJ6"/>
<evidence type="ECO:0000313" key="2">
    <source>
        <dbReference type="EMBL" id="APA00238.1"/>
    </source>
</evidence>
<gene>
    <name evidence="2" type="ORF">BIW12_12810</name>
</gene>
<dbReference type="Proteomes" id="UP000178198">
    <property type="component" value="Chromosome"/>
</dbReference>
<keyword evidence="3" id="KW-1185">Reference proteome</keyword>
<dbReference type="Gene3D" id="1.25.10.10">
    <property type="entry name" value="Leucine-rich Repeat Variant"/>
    <property type="match status" value="1"/>
</dbReference>
<proteinExistence type="predicted"/>
<dbReference type="EMBL" id="CP017774">
    <property type="protein sequence ID" value="APA00238.1"/>
    <property type="molecule type" value="Genomic_DNA"/>
</dbReference>
<reference evidence="2 3" key="1">
    <citation type="submission" date="2016-10" db="EMBL/GenBank/DDBJ databases">
        <title>Complete Genome Sequence of Flavobacterium sp. PK15.</title>
        <authorList>
            <person name="Ekwe A."/>
            <person name="Kim S.B."/>
        </authorList>
    </citation>
    <scope>NUCLEOTIDE SEQUENCE [LARGE SCALE GENOMIC DNA]</scope>
    <source>
        <strain evidence="2 3">PK15</strain>
    </source>
</reference>
<evidence type="ECO:0008006" key="4">
    <source>
        <dbReference type="Google" id="ProtNLM"/>
    </source>
</evidence>
<feature type="transmembrane region" description="Helical" evidence="1">
    <location>
        <begin position="18"/>
        <end position="40"/>
    </location>
</feature>
<dbReference type="KEGG" id="fcm:BIW12_12810"/>
<evidence type="ECO:0000313" key="3">
    <source>
        <dbReference type="Proteomes" id="UP000178198"/>
    </source>
</evidence>
<sequence>MLELLKNSVDTLNNSHPIIQLCIYGTIILTISIVILLFYLKNLRYKLRIKGRIEATYQKKYESDLIEYLYAGDEQEINEQQKQIVRYLKKCAENSLKRKIIIKTFLKLKDDISGETADAIQNLYYQTGLIDSATGRLKSKKWDTVARAIRELTQFEIKEAHDEIILLINHPKKEVRNEIQKYLVKLFRFEGLEFLNVLENELSEWDQIQLLEILNKFNNLHIPDIGNWLRSTNQSVVSFALKLAKIYKQFDAKDDIITLFNHSNADIRIEAINLVTHLGIFEAVTILKKDLFDRTLDEQIAFFKMMEEMAMPEDIPFVEEHIQHENFFIRISVMKIMNLITVEDNNTFKINNADQYYIIDKKLTKAS</sequence>
<dbReference type="STRING" id="1306519.BIW12_12810"/>
<protein>
    <recommendedName>
        <fullName evidence="4">HEAT repeat domain-containing protein</fullName>
    </recommendedName>
</protein>
<dbReference type="InterPro" id="IPR011989">
    <property type="entry name" value="ARM-like"/>
</dbReference>
<keyword evidence="1" id="KW-1133">Transmembrane helix</keyword>
<dbReference type="OrthoDB" id="1454284at2"/>
<dbReference type="InterPro" id="IPR016024">
    <property type="entry name" value="ARM-type_fold"/>
</dbReference>
<accession>A0A1D9PCJ6</accession>
<evidence type="ECO:0000256" key="1">
    <source>
        <dbReference type="SAM" id="Phobius"/>
    </source>
</evidence>
<keyword evidence="1" id="KW-0472">Membrane</keyword>
<name>A0A1D9PCJ6_9FLAO</name>
<keyword evidence="1" id="KW-0812">Transmembrane</keyword>
<dbReference type="SUPFAM" id="SSF48371">
    <property type="entry name" value="ARM repeat"/>
    <property type="match status" value="1"/>
</dbReference>
<organism evidence="2 3">
    <name type="scientific">Flavobacterium commune</name>
    <dbReference type="NCBI Taxonomy" id="1306519"/>
    <lineage>
        <taxon>Bacteria</taxon>
        <taxon>Pseudomonadati</taxon>
        <taxon>Bacteroidota</taxon>
        <taxon>Flavobacteriia</taxon>
        <taxon>Flavobacteriales</taxon>
        <taxon>Flavobacteriaceae</taxon>
        <taxon>Flavobacterium</taxon>
    </lineage>
</organism>
<dbReference type="RefSeq" id="WP_071185476.1">
    <property type="nucleotide sequence ID" value="NZ_CP017774.1"/>
</dbReference>